<evidence type="ECO:0000256" key="3">
    <source>
        <dbReference type="ARBA" id="ARBA00022475"/>
    </source>
</evidence>
<evidence type="ECO:0000256" key="2">
    <source>
        <dbReference type="ARBA" id="ARBA00007928"/>
    </source>
</evidence>
<evidence type="ECO:0000256" key="1">
    <source>
        <dbReference type="ARBA" id="ARBA00004651"/>
    </source>
</evidence>
<dbReference type="PANTHER" id="PTHR30086:SF14">
    <property type="entry name" value="HOMOSERINE_HOMOSERINE LACTONE EFFLUX PROTEIN"/>
    <property type="match status" value="1"/>
</dbReference>
<keyword evidence="11" id="KW-1185">Reference proteome</keyword>
<feature type="transmembrane region" description="Helical" evidence="7">
    <location>
        <begin position="36"/>
        <end position="58"/>
    </location>
</feature>
<feature type="transmembrane region" description="Helical" evidence="7">
    <location>
        <begin position="70"/>
        <end position="87"/>
    </location>
</feature>
<keyword evidence="5 7" id="KW-1133">Transmembrane helix</keyword>
<protein>
    <submittedName>
        <fullName evidence="8">LysE family translocator</fullName>
    </submittedName>
</protein>
<sequence length="202" mass="21729">MTLEYLVSSLIVVAAPGTGVLYILSISLARGMRACFVAALGCTLGIVPHLLAAVTGLASLLHASETAFELLKYLGVAYLLYLAWRMLRSREALVPSAASAPLPTRRLIATGILINLLNPKLTLFFFAFLPQFVQGKEAPLTHMLGLSLTFMVMTFVVFIAYGLCVAAARQKVASRPSVLAWLRGIFSAGFLALAVRLAMAER</sequence>
<comment type="similarity">
    <text evidence="2">Belongs to the Rht family.</text>
</comment>
<evidence type="ECO:0000313" key="8">
    <source>
        <dbReference type="EMBL" id="MBA2781024.1"/>
    </source>
</evidence>
<dbReference type="AlphaFoldDB" id="A0A7V9W4R7"/>
<dbReference type="InterPro" id="IPR001123">
    <property type="entry name" value="LeuE-type"/>
</dbReference>
<dbReference type="GO" id="GO:0005886">
    <property type="term" value="C:plasma membrane"/>
    <property type="evidence" value="ECO:0007669"/>
    <property type="project" value="UniProtKB-SubCell"/>
</dbReference>
<evidence type="ECO:0000256" key="6">
    <source>
        <dbReference type="ARBA" id="ARBA00023136"/>
    </source>
</evidence>
<comment type="caution">
    <text evidence="8">The sequence shown here is derived from an EMBL/GenBank/DDBJ whole genome shotgun (WGS) entry which is preliminary data.</text>
</comment>
<keyword evidence="6 7" id="KW-0472">Membrane</keyword>
<comment type="subcellular location">
    <subcellularLocation>
        <location evidence="1">Cell membrane</location>
        <topology evidence="1">Multi-pass membrane protein</topology>
    </subcellularLocation>
</comment>
<keyword evidence="4 7" id="KW-0812">Transmembrane</keyword>
<dbReference type="PANTHER" id="PTHR30086">
    <property type="entry name" value="ARGININE EXPORTER PROTEIN ARGO"/>
    <property type="match status" value="1"/>
</dbReference>
<dbReference type="Pfam" id="PF01810">
    <property type="entry name" value="LysE"/>
    <property type="match status" value="1"/>
</dbReference>
<dbReference type="PIRSF" id="PIRSF006324">
    <property type="entry name" value="LeuE"/>
    <property type="match status" value="1"/>
</dbReference>
<dbReference type="Proteomes" id="UP000814353">
    <property type="component" value="Unassembled WGS sequence"/>
</dbReference>
<evidence type="ECO:0000313" key="11">
    <source>
        <dbReference type="Proteomes" id="UP000814353"/>
    </source>
</evidence>
<dbReference type="RefSeq" id="WP_181516895.1">
    <property type="nucleotide sequence ID" value="NZ_JABFUB010000031.1"/>
</dbReference>
<dbReference type="GO" id="GO:0042970">
    <property type="term" value="F:homoserine transmembrane transporter activity"/>
    <property type="evidence" value="ECO:0007669"/>
    <property type="project" value="TreeGrafter"/>
</dbReference>
<evidence type="ECO:0000313" key="10">
    <source>
        <dbReference type="Proteomes" id="UP000518091"/>
    </source>
</evidence>
<gene>
    <name evidence="8" type="ORF">H1D44_19245</name>
    <name evidence="9" type="ORF">HOP48_19660</name>
</gene>
<dbReference type="EMBL" id="JACEFT010000041">
    <property type="protein sequence ID" value="MBA2781024.1"/>
    <property type="molecule type" value="Genomic_DNA"/>
</dbReference>
<reference evidence="8 10" key="2">
    <citation type="submission" date="2020-07" db="EMBL/GenBank/DDBJ databases">
        <title>Identification of Halomonas strains.</title>
        <authorList>
            <person name="Xiao Z."/>
            <person name="Shen J."/>
        </authorList>
    </citation>
    <scope>NUCLEOTIDE SEQUENCE [LARGE SCALE GENOMIC DNA]</scope>
    <source>
        <strain evidence="8 10">DSM 17331</strain>
    </source>
</reference>
<dbReference type="Proteomes" id="UP000518091">
    <property type="component" value="Unassembled WGS sequence"/>
</dbReference>
<proteinExistence type="inferred from homology"/>
<keyword evidence="3" id="KW-1003">Cell membrane</keyword>
<dbReference type="EMBL" id="JABFUB010000031">
    <property type="protein sequence ID" value="MCG6663751.1"/>
    <property type="molecule type" value="Genomic_DNA"/>
</dbReference>
<evidence type="ECO:0000313" key="9">
    <source>
        <dbReference type="EMBL" id="MCG6663751.1"/>
    </source>
</evidence>
<feature type="transmembrane region" description="Helical" evidence="7">
    <location>
        <begin position="107"/>
        <end position="128"/>
    </location>
</feature>
<accession>A0A7V9W4R7</accession>
<feature type="transmembrane region" description="Helical" evidence="7">
    <location>
        <begin position="6"/>
        <end position="24"/>
    </location>
</feature>
<organism evidence="8 10">
    <name type="scientific">Billgrantia kenyensis</name>
    <dbReference type="NCBI Taxonomy" id="321266"/>
    <lineage>
        <taxon>Bacteria</taxon>
        <taxon>Pseudomonadati</taxon>
        <taxon>Pseudomonadota</taxon>
        <taxon>Gammaproteobacteria</taxon>
        <taxon>Oceanospirillales</taxon>
        <taxon>Halomonadaceae</taxon>
        <taxon>Billgrantia</taxon>
    </lineage>
</organism>
<evidence type="ECO:0000256" key="7">
    <source>
        <dbReference type="SAM" id="Phobius"/>
    </source>
</evidence>
<reference evidence="9 11" key="1">
    <citation type="submission" date="2020-05" db="EMBL/GenBank/DDBJ databases">
        <title>Comparative genomic analysis of denitrifying bacteria from Halomonas genus.</title>
        <authorList>
            <person name="Wang L."/>
            <person name="Shao Z."/>
        </authorList>
    </citation>
    <scope>NUCLEOTIDE SEQUENCE [LARGE SCALE GENOMIC DNA]</scope>
    <source>
        <strain evidence="9 11">DSM 17331</strain>
    </source>
</reference>
<feature type="transmembrane region" description="Helical" evidence="7">
    <location>
        <begin position="148"/>
        <end position="168"/>
    </location>
</feature>
<feature type="transmembrane region" description="Helical" evidence="7">
    <location>
        <begin position="180"/>
        <end position="199"/>
    </location>
</feature>
<evidence type="ECO:0000256" key="4">
    <source>
        <dbReference type="ARBA" id="ARBA00022692"/>
    </source>
</evidence>
<evidence type="ECO:0000256" key="5">
    <source>
        <dbReference type="ARBA" id="ARBA00022989"/>
    </source>
</evidence>
<name>A0A7V9W4R7_9GAMM</name>